<organism evidence="1 2">
    <name type="scientific">Candidatus Contendobacter odensis Run_B_J11</name>
    <dbReference type="NCBI Taxonomy" id="1400861"/>
    <lineage>
        <taxon>Bacteria</taxon>
        <taxon>Pseudomonadati</taxon>
        <taxon>Pseudomonadota</taxon>
        <taxon>Gammaproteobacteria</taxon>
        <taxon>Candidatus Competibacteraceae</taxon>
        <taxon>Candidatus Contendibacter</taxon>
    </lineage>
</organism>
<protein>
    <submittedName>
        <fullName evidence="1">Uncharacterized protein</fullName>
    </submittedName>
</protein>
<reference evidence="1 2" key="1">
    <citation type="journal article" date="2014" name="ISME J.">
        <title>Candidatus Competibacter-lineage genomes retrieved from metagenomes reveal functional metabolic diversity.</title>
        <authorList>
            <person name="McIlroy S.J."/>
            <person name="Albertsen M."/>
            <person name="Andresen E.K."/>
            <person name="Saunders A.M."/>
            <person name="Kristiansen R."/>
            <person name="Stokholm-Bjerregaard M."/>
            <person name="Nielsen K.L."/>
            <person name="Nielsen P.H."/>
        </authorList>
    </citation>
    <scope>NUCLEOTIDE SEQUENCE [LARGE SCALE GENOMIC DNA]</scope>
    <source>
        <strain evidence="1 2">Run_B_J11</strain>
    </source>
</reference>
<dbReference type="EMBL" id="CBTK010000035">
    <property type="protein sequence ID" value="CDH43717.1"/>
    <property type="molecule type" value="Genomic_DNA"/>
</dbReference>
<gene>
    <name evidence="1" type="ORF">BN874_130042</name>
</gene>
<comment type="caution">
    <text evidence="1">The sequence shown here is derived from an EMBL/GenBank/DDBJ whole genome shotgun (WGS) entry which is preliminary data.</text>
</comment>
<dbReference type="AlphaFoldDB" id="A0A7U7J1P0"/>
<evidence type="ECO:0000313" key="1">
    <source>
        <dbReference type="EMBL" id="CDH43717.1"/>
    </source>
</evidence>
<keyword evidence="2" id="KW-1185">Reference proteome</keyword>
<proteinExistence type="predicted"/>
<dbReference type="Proteomes" id="UP000019184">
    <property type="component" value="Unassembled WGS sequence"/>
</dbReference>
<sequence length="23" mass="2624">MTKQLYAITTERRLLHPAIVAVV</sequence>
<accession>A0A7U7J1P0</accession>
<evidence type="ECO:0000313" key="2">
    <source>
        <dbReference type="Proteomes" id="UP000019184"/>
    </source>
</evidence>
<name>A0A7U7J1P0_9GAMM</name>